<keyword evidence="4" id="KW-1185">Reference proteome</keyword>
<dbReference type="AlphaFoldDB" id="A0A7W9A199"/>
<dbReference type="InterPro" id="IPR031939">
    <property type="entry name" value="Adhesin_E-like"/>
</dbReference>
<evidence type="ECO:0000256" key="1">
    <source>
        <dbReference type="SAM" id="SignalP"/>
    </source>
</evidence>
<dbReference type="OrthoDB" id="9901549at2"/>
<sequence length="149" mass="15950">MFKSIGIAATLAVIGATPVLAQSWEAVSSSDSAVAAIDWSSIDINGNRREVTFAMVSLVPDAVPFDYAVSTINMDCSQLRYATLRSSFYDRSGTSVIDDFVGDGSWTALAEGTIMGDVRREVCASDSSRTGAFTSAQQFATNAWRIVEQ</sequence>
<feature type="domain" description="Surface-adhesin protein E-like" evidence="2">
    <location>
        <begin position="24"/>
        <end position="124"/>
    </location>
</feature>
<proteinExistence type="predicted"/>
<accession>A0A7W9A199</accession>
<dbReference type="Proteomes" id="UP000548978">
    <property type="component" value="Unassembled WGS sequence"/>
</dbReference>
<keyword evidence="1" id="KW-0732">Signal</keyword>
<evidence type="ECO:0000313" key="3">
    <source>
        <dbReference type="EMBL" id="MBB5659536.1"/>
    </source>
</evidence>
<dbReference type="RefSeq" id="WP_123286530.1">
    <property type="nucleotide sequence ID" value="NZ_JACIJB010000001.1"/>
</dbReference>
<dbReference type="Pfam" id="PF16747">
    <property type="entry name" value="Adhesin_E"/>
    <property type="match status" value="1"/>
</dbReference>
<name>A0A7W9A199_9CAUL</name>
<comment type="caution">
    <text evidence="3">The sequence shown here is derived from an EMBL/GenBank/DDBJ whole genome shotgun (WGS) entry which is preliminary data.</text>
</comment>
<protein>
    <recommendedName>
        <fullName evidence="2">Surface-adhesin protein E-like domain-containing protein</fullName>
    </recommendedName>
</protein>
<reference evidence="3 4" key="1">
    <citation type="submission" date="2020-08" db="EMBL/GenBank/DDBJ databases">
        <title>Genomic Encyclopedia of Type Strains, Phase IV (KMG-IV): sequencing the most valuable type-strain genomes for metagenomic binning, comparative biology and taxonomic classification.</title>
        <authorList>
            <person name="Goeker M."/>
        </authorList>
    </citation>
    <scope>NUCLEOTIDE SEQUENCE [LARGE SCALE GENOMIC DNA]</scope>
    <source>
        <strain evidence="3 4">DSM 24448</strain>
    </source>
</reference>
<evidence type="ECO:0000313" key="4">
    <source>
        <dbReference type="Proteomes" id="UP000548978"/>
    </source>
</evidence>
<dbReference type="EMBL" id="JACIJB010000001">
    <property type="protein sequence ID" value="MBB5659536.1"/>
    <property type="molecule type" value="Genomic_DNA"/>
</dbReference>
<gene>
    <name evidence="3" type="ORF">FHS65_000254</name>
</gene>
<evidence type="ECO:0000259" key="2">
    <source>
        <dbReference type="Pfam" id="PF16747"/>
    </source>
</evidence>
<feature type="signal peptide" evidence="1">
    <location>
        <begin position="1"/>
        <end position="21"/>
    </location>
</feature>
<feature type="chain" id="PRO_5031027266" description="Surface-adhesin protein E-like domain-containing protein" evidence="1">
    <location>
        <begin position="22"/>
        <end position="149"/>
    </location>
</feature>
<organism evidence="3 4">
    <name type="scientific">Brevundimonas halotolerans</name>
    <dbReference type="NCBI Taxonomy" id="69670"/>
    <lineage>
        <taxon>Bacteria</taxon>
        <taxon>Pseudomonadati</taxon>
        <taxon>Pseudomonadota</taxon>
        <taxon>Alphaproteobacteria</taxon>
        <taxon>Caulobacterales</taxon>
        <taxon>Caulobacteraceae</taxon>
        <taxon>Brevundimonas</taxon>
    </lineage>
</organism>